<evidence type="ECO:0000313" key="8">
    <source>
        <dbReference type="Proteomes" id="UP000588083"/>
    </source>
</evidence>
<reference evidence="5 6" key="1">
    <citation type="journal article" date="2020" name="Front. Microbiol.">
        <title>Single-cell genomics of novel Actinobacteria with the Wood-Ljungdahl pathway discovered in a serpentinizing system.</title>
        <authorList>
            <person name="Merino N."/>
            <person name="Kawai M."/>
            <person name="Boyd E.S."/>
            <person name="Colman D.R."/>
            <person name="McGlynn S.E."/>
            <person name="Nealson K.H."/>
            <person name="Kurokawa K."/>
            <person name="Hongoh Y."/>
        </authorList>
    </citation>
    <scope>NUCLEOTIDE SEQUENCE [LARGE SCALE GENOMIC DNA]</scope>
    <source>
        <strain evidence="1 7">S03</strain>
        <strain evidence="2 8">S34</strain>
        <strain evidence="3 5">S44</strain>
        <strain evidence="4 6">S47</strain>
    </source>
</reference>
<dbReference type="RefSeq" id="WP_176231973.1">
    <property type="nucleotide sequence ID" value="NZ_BLRU01000046.1"/>
</dbReference>
<dbReference type="Proteomes" id="UP000569018">
    <property type="component" value="Unassembled WGS sequence"/>
</dbReference>
<comment type="caution">
    <text evidence="3">The sequence shown here is derived from an EMBL/GenBank/DDBJ whole genome shotgun (WGS) entry which is preliminary data.</text>
</comment>
<name>A0A6V8Q366_9ACTN</name>
<dbReference type="PANTHER" id="PTHR34352:SF1">
    <property type="entry name" value="PROTEIN YHFA"/>
    <property type="match status" value="1"/>
</dbReference>
<dbReference type="InterPro" id="IPR003718">
    <property type="entry name" value="OsmC/Ohr_fam"/>
</dbReference>
<dbReference type="Proteomes" id="UP000588083">
    <property type="component" value="Unassembled WGS sequence"/>
</dbReference>
<dbReference type="Gene3D" id="3.30.300.20">
    <property type="match status" value="1"/>
</dbReference>
<proteinExistence type="predicted"/>
<dbReference type="PANTHER" id="PTHR34352">
    <property type="entry name" value="PROTEIN YHFA"/>
    <property type="match status" value="1"/>
</dbReference>
<dbReference type="SUPFAM" id="SSF82784">
    <property type="entry name" value="OsmC-like"/>
    <property type="match status" value="1"/>
</dbReference>
<dbReference type="Proteomes" id="UP000574717">
    <property type="component" value="Unassembled WGS sequence"/>
</dbReference>
<dbReference type="EMBL" id="BLRZ01000004">
    <property type="protein sequence ID" value="GFP29255.1"/>
    <property type="molecule type" value="Genomic_DNA"/>
</dbReference>
<dbReference type="EMBL" id="BLSD01000210">
    <property type="protein sequence ID" value="GFP40341.1"/>
    <property type="molecule type" value="Genomic_DNA"/>
</dbReference>
<evidence type="ECO:0000313" key="3">
    <source>
        <dbReference type="EMBL" id="GFP37836.1"/>
    </source>
</evidence>
<sequence length="140" mass="15398">MAEIRTKWVDNLQFIAIDAENHSLVMDGSLEAGGQGTGFRPAQLLLVGLAGCTGMDVISILRKKRQQVTSLELVVSGEQAVEPPWAYQNISVEYIIKGKNIDEAAVKRAIELSEAKYCSVKATLEERVNVSSSYRVENEL</sequence>
<dbReference type="EMBL" id="BLRU01000046">
    <property type="protein sequence ID" value="GFP19188.1"/>
    <property type="molecule type" value="Genomic_DNA"/>
</dbReference>
<dbReference type="InterPro" id="IPR015946">
    <property type="entry name" value="KH_dom-like_a/b"/>
</dbReference>
<evidence type="ECO:0000313" key="1">
    <source>
        <dbReference type="EMBL" id="GFP19188.1"/>
    </source>
</evidence>
<dbReference type="InterPro" id="IPR036102">
    <property type="entry name" value="OsmC/Ohrsf"/>
</dbReference>
<accession>A0A6V8Q366</accession>
<gene>
    <name evidence="1" type="ORF">HKBW3S03_00693</name>
    <name evidence="2" type="ORF">HKBW3S34_00174</name>
    <name evidence="3" type="ORF">HKBW3S44_01516</name>
    <name evidence="4" type="ORF">HKBW3S47_02037</name>
</gene>
<dbReference type="EMBL" id="BLSC01000181">
    <property type="protein sequence ID" value="GFP37836.1"/>
    <property type="molecule type" value="Genomic_DNA"/>
</dbReference>
<evidence type="ECO:0000313" key="5">
    <source>
        <dbReference type="Proteomes" id="UP000561271"/>
    </source>
</evidence>
<organism evidence="3 5">
    <name type="scientific">Candidatus Hakubella thermalkaliphila</name>
    <dbReference type="NCBI Taxonomy" id="2754717"/>
    <lineage>
        <taxon>Bacteria</taxon>
        <taxon>Bacillati</taxon>
        <taxon>Actinomycetota</taxon>
        <taxon>Actinomycetota incertae sedis</taxon>
        <taxon>Candidatus Hakubellales</taxon>
        <taxon>Candidatus Hakubellaceae</taxon>
        <taxon>Candidatus Hakubella</taxon>
    </lineage>
</organism>
<protein>
    <submittedName>
        <fullName evidence="3">Putative redox protein</fullName>
    </submittedName>
</protein>
<evidence type="ECO:0000313" key="6">
    <source>
        <dbReference type="Proteomes" id="UP000569018"/>
    </source>
</evidence>
<dbReference type="AlphaFoldDB" id="A0A6V8Q366"/>
<evidence type="ECO:0000313" key="7">
    <source>
        <dbReference type="Proteomes" id="UP000574717"/>
    </source>
</evidence>
<dbReference type="Pfam" id="PF02566">
    <property type="entry name" value="OsmC"/>
    <property type="match status" value="1"/>
</dbReference>
<evidence type="ECO:0000313" key="2">
    <source>
        <dbReference type="EMBL" id="GFP29255.1"/>
    </source>
</evidence>
<evidence type="ECO:0000313" key="4">
    <source>
        <dbReference type="EMBL" id="GFP40341.1"/>
    </source>
</evidence>
<dbReference type="Gene3D" id="2.20.25.10">
    <property type="match status" value="1"/>
</dbReference>
<keyword evidence="8" id="KW-1185">Reference proteome</keyword>
<dbReference type="Proteomes" id="UP000561271">
    <property type="component" value="Unassembled WGS sequence"/>
</dbReference>